<dbReference type="Ensembl" id="ENSSDAT00000019896.1">
    <property type="protein sequence ID" value="ENSSDAP00000017459.1"/>
    <property type="gene ID" value="ENSSDAG00000015860.1"/>
</dbReference>
<dbReference type="Proteomes" id="UP000694422">
    <property type="component" value="Unplaced"/>
</dbReference>
<accession>A0A8C9Q2C2</accession>
<evidence type="ECO:0000313" key="1">
    <source>
        <dbReference type="Ensembl" id="ENSSDAP00000017459.1"/>
    </source>
</evidence>
<keyword evidence="2" id="KW-1185">Reference proteome</keyword>
<reference evidence="1" key="1">
    <citation type="submission" date="2025-08" db="UniProtKB">
        <authorList>
            <consortium name="Ensembl"/>
        </authorList>
    </citation>
    <scope>IDENTIFICATION</scope>
</reference>
<sequence length="90" mass="10101">MSEEITALAYHAPKEQEGLIIVKVEEENYVWGQDFGLQRNSQSQEVFRLRSEGEIVSWASGFHHPGQFSKEGGRCGRLGVVFVFLNSTGN</sequence>
<dbReference type="AlphaFoldDB" id="A0A8C9Q2C2"/>
<name>A0A8C9Q2C2_SPEDA</name>
<evidence type="ECO:0000313" key="2">
    <source>
        <dbReference type="Proteomes" id="UP000694422"/>
    </source>
</evidence>
<proteinExistence type="predicted"/>
<protein>
    <submittedName>
        <fullName evidence="1">Uncharacterized protein</fullName>
    </submittedName>
</protein>
<organism evidence="1 2">
    <name type="scientific">Spermophilus dauricus</name>
    <name type="common">Daurian ground squirrel</name>
    <dbReference type="NCBI Taxonomy" id="99837"/>
    <lineage>
        <taxon>Eukaryota</taxon>
        <taxon>Metazoa</taxon>
        <taxon>Chordata</taxon>
        <taxon>Craniata</taxon>
        <taxon>Vertebrata</taxon>
        <taxon>Euteleostomi</taxon>
        <taxon>Mammalia</taxon>
        <taxon>Eutheria</taxon>
        <taxon>Euarchontoglires</taxon>
        <taxon>Glires</taxon>
        <taxon>Rodentia</taxon>
        <taxon>Sciuromorpha</taxon>
        <taxon>Sciuridae</taxon>
        <taxon>Xerinae</taxon>
        <taxon>Marmotini</taxon>
        <taxon>Spermophilus</taxon>
    </lineage>
</organism>
<reference evidence="1" key="2">
    <citation type="submission" date="2025-09" db="UniProtKB">
        <authorList>
            <consortium name="Ensembl"/>
        </authorList>
    </citation>
    <scope>IDENTIFICATION</scope>
</reference>